<dbReference type="GO" id="GO:0007165">
    <property type="term" value="P:signal transduction"/>
    <property type="evidence" value="ECO:0007669"/>
    <property type="project" value="InterPro"/>
</dbReference>
<feature type="region of interest" description="Disordered" evidence="1">
    <location>
        <begin position="174"/>
        <end position="205"/>
    </location>
</feature>
<dbReference type="Gene3D" id="3.40.50.10140">
    <property type="entry name" value="Toll/interleukin-1 receptor homology (TIR) domain"/>
    <property type="match status" value="1"/>
</dbReference>
<comment type="caution">
    <text evidence="4">The sequence shown here is derived from an EMBL/GenBank/DDBJ whole genome shotgun (WGS) entry which is preliminary data.</text>
</comment>
<feature type="compositionally biased region" description="Pro residues" evidence="1">
    <location>
        <begin position="174"/>
        <end position="184"/>
    </location>
</feature>
<keyword evidence="5" id="KW-1185">Reference proteome</keyword>
<evidence type="ECO:0000313" key="4">
    <source>
        <dbReference type="EMBL" id="MBT0962804.1"/>
    </source>
</evidence>
<dbReference type="PROSITE" id="PS50820">
    <property type="entry name" value="LCCL"/>
    <property type="match status" value="3"/>
</dbReference>
<name>A0A944DA66_DENI1</name>
<gene>
    <name evidence="4" type="ORF">I8J34_16605</name>
</gene>
<dbReference type="Proteomes" id="UP000694660">
    <property type="component" value="Unassembled WGS sequence"/>
</dbReference>
<dbReference type="InterPro" id="IPR036609">
    <property type="entry name" value="LCCL_sf"/>
</dbReference>
<dbReference type="Pfam" id="PF13676">
    <property type="entry name" value="TIR_2"/>
    <property type="match status" value="1"/>
</dbReference>
<dbReference type="PANTHER" id="PTHR31331">
    <property type="entry name" value="LCCL DOMAIN PROTEIN (AFU_ORTHOLOGUE AFUA_5G08630)"/>
    <property type="match status" value="1"/>
</dbReference>
<feature type="domain" description="TIR" evidence="2">
    <location>
        <begin position="1"/>
        <end position="128"/>
    </location>
</feature>
<feature type="domain" description="LCCL" evidence="3">
    <location>
        <begin position="353"/>
        <end position="413"/>
    </location>
</feature>
<accession>A0A944DA66</accession>
<dbReference type="SUPFAM" id="SSF69848">
    <property type="entry name" value="LCCL domain"/>
    <property type="match status" value="3"/>
</dbReference>
<dbReference type="InterPro" id="IPR000157">
    <property type="entry name" value="TIR_dom"/>
</dbReference>
<evidence type="ECO:0000256" key="1">
    <source>
        <dbReference type="SAM" id="MobiDB-lite"/>
    </source>
</evidence>
<reference evidence="5" key="1">
    <citation type="journal article" date="2022" name="ISME J.">
        <title>Genetic and phylogenetic analysis of dissimilatory iodate-reducing bacteria identifies potential niches across the world's oceans.</title>
        <authorList>
            <person name="Reyes-Umana V."/>
            <person name="Henning Z."/>
            <person name="Lee K."/>
            <person name="Barnum T.P."/>
            <person name="Coates J.D."/>
        </authorList>
    </citation>
    <scope>NUCLEOTIDE SEQUENCE [LARGE SCALE GENOMIC DNA]</scope>
    <source>
        <strain evidence="5">IR12</strain>
    </source>
</reference>
<evidence type="ECO:0000259" key="2">
    <source>
        <dbReference type="PROSITE" id="PS50104"/>
    </source>
</evidence>
<dbReference type="InterPro" id="IPR035897">
    <property type="entry name" value="Toll_tir_struct_dom_sf"/>
</dbReference>
<dbReference type="Gene3D" id="2.170.130.20">
    <property type="entry name" value="LCCL-like domain"/>
    <property type="match status" value="3"/>
</dbReference>
<dbReference type="Pfam" id="PF03815">
    <property type="entry name" value="LCCL"/>
    <property type="match status" value="3"/>
</dbReference>
<sequence>MGKTAFISHASEDAERAMAVCAALEAQGVSCWIAPRDVTPGRDYASEILDGIAGCTVFVVLLSAEANASGFVRREVERAVSKNKPVFPVRLEAVVPSKALELFLSSAHWIDAWDPPYEAHWQRLAAVIRGEASAPPAPTARLGHGTRRMLAGTVALMLLVGIGGWLVHDPAPPAVSSPPVPKNDPSPAAMPASQPAPPAPTAADTPRAEIAMTAAASDAGPCPQRLSVNPALETPFACRCSAEAVREGTVWGTDVYTDDSAVCAAAVHAGAIGRDGGLVTALREAGRDIYVGTARHGVNSHDYGRYDRSLRFAGAPAPAPGPEPCPQRLSINADLPLPYTCQCTAEAVRQGTVWGTDVYTRDSGLCGAAAHAGVVGSEGGTITAFDAPGRDLYVGTTRHGIASNDYGRYANSLRFDNAAVATGPEPCPQRLSISPDLPTPFSCNCSAEAAGKGTIWGTDVYTGDSYLCSAAVHAGAMPRTGGAITVYREAGRDLYVGSARNGVRSHDYGHSASSIRFLIRTF</sequence>
<protein>
    <submittedName>
        <fullName evidence="4">TIR domain-containing protein</fullName>
    </submittedName>
</protein>
<dbReference type="SMART" id="SM00603">
    <property type="entry name" value="LCCL"/>
    <property type="match status" value="3"/>
</dbReference>
<dbReference type="RefSeq" id="WP_214362755.1">
    <property type="nucleotide sequence ID" value="NZ_JAEKFT010000020.1"/>
</dbReference>
<dbReference type="InterPro" id="IPR051957">
    <property type="entry name" value="CRISP-LCCL_domain"/>
</dbReference>
<feature type="domain" description="LCCL" evidence="3">
    <location>
        <begin position="250"/>
        <end position="310"/>
    </location>
</feature>
<dbReference type="PROSITE" id="PS50104">
    <property type="entry name" value="TIR"/>
    <property type="match status" value="1"/>
</dbReference>
<dbReference type="SUPFAM" id="SSF52200">
    <property type="entry name" value="Toll/Interleukin receptor TIR domain"/>
    <property type="match status" value="1"/>
</dbReference>
<organism evidence="4 5">
    <name type="scientific">Denitromonas iodatirespirans</name>
    <dbReference type="NCBI Taxonomy" id="2795389"/>
    <lineage>
        <taxon>Bacteria</taxon>
        <taxon>Pseudomonadati</taxon>
        <taxon>Pseudomonadota</taxon>
        <taxon>Betaproteobacteria</taxon>
        <taxon>Rhodocyclales</taxon>
        <taxon>Zoogloeaceae</taxon>
        <taxon>Denitromonas</taxon>
    </lineage>
</organism>
<proteinExistence type="predicted"/>
<evidence type="ECO:0000259" key="3">
    <source>
        <dbReference type="PROSITE" id="PS50820"/>
    </source>
</evidence>
<feature type="domain" description="LCCL" evidence="3">
    <location>
        <begin position="455"/>
        <end position="515"/>
    </location>
</feature>
<dbReference type="EMBL" id="JAEKFT010000020">
    <property type="protein sequence ID" value="MBT0962804.1"/>
    <property type="molecule type" value="Genomic_DNA"/>
</dbReference>
<dbReference type="AlphaFoldDB" id="A0A944DA66"/>
<evidence type="ECO:0000313" key="5">
    <source>
        <dbReference type="Proteomes" id="UP000694660"/>
    </source>
</evidence>
<dbReference type="PANTHER" id="PTHR31331:SF1">
    <property type="entry name" value="CYSTEINE RICH SECRETORY PROTEIN LCCL DOMAIN CONTAINING 2"/>
    <property type="match status" value="1"/>
</dbReference>
<dbReference type="InterPro" id="IPR004043">
    <property type="entry name" value="LCCL"/>
</dbReference>